<proteinExistence type="predicted"/>
<organism evidence="3 5">
    <name type="scientific">Verticillium dahliae</name>
    <name type="common">Verticillium wilt</name>
    <dbReference type="NCBI Taxonomy" id="27337"/>
    <lineage>
        <taxon>Eukaryota</taxon>
        <taxon>Fungi</taxon>
        <taxon>Dikarya</taxon>
        <taxon>Ascomycota</taxon>
        <taxon>Pezizomycotina</taxon>
        <taxon>Sordariomycetes</taxon>
        <taxon>Hypocreomycetidae</taxon>
        <taxon>Glomerellales</taxon>
        <taxon>Plectosphaerellaceae</taxon>
        <taxon>Verticillium</taxon>
    </lineage>
</organism>
<evidence type="ECO:0000313" key="4">
    <source>
        <dbReference type="Proteomes" id="UP000236305"/>
    </source>
</evidence>
<dbReference type="EMBL" id="RSDZ01000047">
    <property type="protein sequence ID" value="RXG46611.1"/>
    <property type="molecule type" value="Genomic_DNA"/>
</dbReference>
<evidence type="ECO:0000313" key="3">
    <source>
        <dbReference type="EMBL" id="RXG46611.1"/>
    </source>
</evidence>
<comment type="caution">
    <text evidence="3">The sequence shown here is derived from an EMBL/GenBank/DDBJ whole genome shotgun (WGS) entry which is preliminary data.</text>
</comment>
<evidence type="ECO:0000313" key="2">
    <source>
        <dbReference type="EMBL" id="PNH31109.1"/>
    </source>
</evidence>
<protein>
    <submittedName>
        <fullName evidence="3">Uncharacterized protein</fullName>
    </submittedName>
</protein>
<dbReference type="EMBL" id="MPSH01000017">
    <property type="protein sequence ID" value="PNH31109.1"/>
    <property type="molecule type" value="Genomic_DNA"/>
</dbReference>
<dbReference type="OrthoDB" id="10351587at2759"/>
<dbReference type="AlphaFoldDB" id="A0A2J8DWV1"/>
<reference evidence="3 5" key="2">
    <citation type="submission" date="2018-12" db="EMBL/GenBank/DDBJ databases">
        <title>Genome of Verticillium dahliae isolate Getta Getta.</title>
        <authorList>
            <person name="Gardiner D.M."/>
        </authorList>
    </citation>
    <scope>NUCLEOTIDE SEQUENCE [LARGE SCALE GENOMIC DNA]</scope>
    <source>
        <strain evidence="3 5">Getta Getta</strain>
    </source>
</reference>
<dbReference type="OMA" id="YGYAHTA"/>
<evidence type="ECO:0000313" key="5">
    <source>
        <dbReference type="Proteomes" id="UP000288725"/>
    </source>
</evidence>
<dbReference type="Proteomes" id="UP000288725">
    <property type="component" value="Chromosome 6"/>
</dbReference>
<name>A0A2J8DWV1_VERDA</name>
<feature type="transmembrane region" description="Helical" evidence="1">
    <location>
        <begin position="35"/>
        <end position="62"/>
    </location>
</feature>
<dbReference type="Proteomes" id="UP000236305">
    <property type="component" value="Unassembled WGS sequence"/>
</dbReference>
<reference evidence="2 4" key="1">
    <citation type="submission" date="2017-12" db="EMBL/GenBank/DDBJ databases">
        <title>Comparative genomics yields insights into virulence evolution of Verticillium dahliae.</title>
        <authorList>
            <person name="Fan R."/>
            <person name="Armitage A.D."/>
            <person name="Cascant-Lopez E."/>
            <person name="Sobczyk M."/>
            <person name="Cockerton H.M."/>
            <person name="Harrison R.J."/>
        </authorList>
    </citation>
    <scope>NUCLEOTIDE SEQUENCE [LARGE SCALE GENOMIC DNA]</scope>
    <source>
        <strain evidence="2 4">12008</strain>
    </source>
</reference>
<keyword evidence="1" id="KW-0812">Transmembrane</keyword>
<gene>
    <name evidence="2" type="ORF">BJF96_g5476</name>
    <name evidence="3" type="ORF">VDGE_08140</name>
</gene>
<accession>A0A2J8DWV1</accession>
<evidence type="ECO:0000256" key="1">
    <source>
        <dbReference type="SAM" id="Phobius"/>
    </source>
</evidence>
<sequence>MPAIAHEIAGILKPRQRFGSNDDDFGNDVRNTSRAISTGIIVAIVLGAVAFIAFCIGICCCVHRSRAKKARINKDVAKYKLPDNRSSIGTHPGGVANPNWADSNAAPAGTGYGNAYGNSYGYDYGKDHTYSGGFGHTMNAGGDAGATAHSGGHSGGHGGGHH</sequence>
<keyword evidence="1" id="KW-0472">Membrane</keyword>
<keyword evidence="1" id="KW-1133">Transmembrane helix</keyword>